<name>A0A2I1DIK6_9PROT</name>
<proteinExistence type="predicted"/>
<dbReference type="AlphaFoldDB" id="A0A2I1DIK6"/>
<dbReference type="EMBL" id="MXAV01000053">
    <property type="protein sequence ID" value="PKY09702.1"/>
    <property type="molecule type" value="Genomic_DNA"/>
</dbReference>
<sequence length="74" mass="8308">MLSRAQMLQRHTALNASQEDPDEDAQGNRYCLDCADKISADRRQAVPTAVRCTPCASRKEAERMAQKRQGIHHA</sequence>
<evidence type="ECO:0000256" key="3">
    <source>
        <dbReference type="ARBA" id="ARBA00022833"/>
    </source>
</evidence>
<dbReference type="SUPFAM" id="SSF57716">
    <property type="entry name" value="Glucocorticoid receptor-like (DNA-binding domain)"/>
    <property type="match status" value="1"/>
</dbReference>
<keyword evidence="2" id="KW-0863">Zinc-finger</keyword>
<evidence type="ECO:0000256" key="2">
    <source>
        <dbReference type="ARBA" id="ARBA00022771"/>
    </source>
</evidence>
<dbReference type="InParanoid" id="A0A2I1DIK6"/>
<reference evidence="6 7" key="1">
    <citation type="submission" date="2017-03" db="EMBL/GenBank/DDBJ databases">
        <title>Draft genime sequence of the acidophilic sulfur-oxidizing bacterium Acidithiobacillus sp. SH, isolated from seawater.</title>
        <authorList>
            <person name="Sharmin S."/>
            <person name="Tokuhisa M."/>
            <person name="Kanao T."/>
            <person name="Kamimura K."/>
        </authorList>
    </citation>
    <scope>NUCLEOTIDE SEQUENCE [LARGE SCALE GENOMIC DNA]</scope>
    <source>
        <strain evidence="6 7">SH</strain>
    </source>
</reference>
<gene>
    <name evidence="6" type="ORF">B1757_13715</name>
</gene>
<dbReference type="OrthoDB" id="5298835at2"/>
<evidence type="ECO:0000256" key="1">
    <source>
        <dbReference type="ARBA" id="ARBA00022723"/>
    </source>
</evidence>
<feature type="region of interest" description="Disordered" evidence="4">
    <location>
        <begin position="1"/>
        <end position="26"/>
    </location>
</feature>
<evidence type="ECO:0000256" key="4">
    <source>
        <dbReference type="SAM" id="MobiDB-lite"/>
    </source>
</evidence>
<dbReference type="Pfam" id="PF01258">
    <property type="entry name" value="zf-dskA_traR"/>
    <property type="match status" value="1"/>
</dbReference>
<protein>
    <recommendedName>
        <fullName evidence="5">Zinc finger DksA/TraR C4-type domain-containing protein</fullName>
    </recommendedName>
</protein>
<keyword evidence="1" id="KW-0479">Metal-binding</keyword>
<feature type="domain" description="Zinc finger DksA/TraR C4-type" evidence="5">
    <location>
        <begin position="30"/>
        <end position="60"/>
    </location>
</feature>
<dbReference type="GO" id="GO:0008270">
    <property type="term" value="F:zinc ion binding"/>
    <property type="evidence" value="ECO:0007669"/>
    <property type="project" value="UniProtKB-KW"/>
</dbReference>
<accession>A0A2I1DIK6</accession>
<organism evidence="6 7">
    <name type="scientific">Acidithiobacillus marinus</name>
    <dbReference type="NCBI Taxonomy" id="187490"/>
    <lineage>
        <taxon>Bacteria</taxon>
        <taxon>Pseudomonadati</taxon>
        <taxon>Pseudomonadota</taxon>
        <taxon>Acidithiobacillia</taxon>
        <taxon>Acidithiobacillales</taxon>
        <taxon>Acidithiobacillaceae</taxon>
        <taxon>Acidithiobacillus</taxon>
    </lineage>
</organism>
<keyword evidence="3" id="KW-0862">Zinc</keyword>
<dbReference type="InterPro" id="IPR000962">
    <property type="entry name" value="Znf_DskA_TraR"/>
</dbReference>
<evidence type="ECO:0000259" key="5">
    <source>
        <dbReference type="Pfam" id="PF01258"/>
    </source>
</evidence>
<comment type="caution">
    <text evidence="6">The sequence shown here is derived from an EMBL/GenBank/DDBJ whole genome shotgun (WGS) entry which is preliminary data.</text>
</comment>
<dbReference type="Gene3D" id="1.20.120.910">
    <property type="entry name" value="DksA, coiled-coil domain"/>
    <property type="match status" value="1"/>
</dbReference>
<evidence type="ECO:0000313" key="7">
    <source>
        <dbReference type="Proteomes" id="UP000234329"/>
    </source>
</evidence>
<evidence type="ECO:0000313" key="6">
    <source>
        <dbReference type="EMBL" id="PKY09702.1"/>
    </source>
</evidence>
<dbReference type="Proteomes" id="UP000234329">
    <property type="component" value="Unassembled WGS sequence"/>
</dbReference>
<keyword evidence="7" id="KW-1185">Reference proteome</keyword>